<keyword evidence="3" id="KW-0221">Differentiation</keyword>
<dbReference type="PANTHER" id="PTHR33405:SF18">
    <property type="entry name" value="PROTEIN FLX-LIKE 4"/>
    <property type="match status" value="1"/>
</dbReference>
<evidence type="ECO:0000256" key="2">
    <source>
        <dbReference type="ARBA" id="ARBA00022473"/>
    </source>
</evidence>
<name>A0A059CK58_EUCGR</name>
<evidence type="ECO:0000256" key="5">
    <source>
        <dbReference type="ARBA" id="ARBA00023089"/>
    </source>
</evidence>
<accession>A0A059CK58</accession>
<evidence type="ECO:0000313" key="7">
    <source>
        <dbReference type="EMBL" id="KCW78787.1"/>
    </source>
</evidence>
<dbReference type="AlphaFoldDB" id="A0A059CK58"/>
<dbReference type="EMBL" id="KK198755">
    <property type="protein sequence ID" value="KCW78787.1"/>
    <property type="molecule type" value="Genomic_DNA"/>
</dbReference>
<dbReference type="eggNOG" id="ENOG502QW8B">
    <property type="taxonomic scope" value="Eukaryota"/>
</dbReference>
<keyword evidence="2" id="KW-0217">Developmental protein</keyword>
<proteinExistence type="inferred from homology"/>
<dbReference type="GO" id="GO:0030154">
    <property type="term" value="P:cell differentiation"/>
    <property type="evidence" value="ECO:0007669"/>
    <property type="project" value="UniProtKB-KW"/>
</dbReference>
<feature type="coiled-coil region" evidence="6">
    <location>
        <begin position="104"/>
        <end position="159"/>
    </location>
</feature>
<dbReference type="PANTHER" id="PTHR33405">
    <property type="entry name" value="PROTEIN FLX-LIKE 2"/>
    <property type="match status" value="1"/>
</dbReference>
<dbReference type="InterPro" id="IPR040353">
    <property type="entry name" value="FLX/FLX-like"/>
</dbReference>
<keyword evidence="4 6" id="KW-0175">Coiled coil</keyword>
<organism evidence="7">
    <name type="scientific">Eucalyptus grandis</name>
    <name type="common">Flooded gum</name>
    <dbReference type="NCBI Taxonomy" id="71139"/>
    <lineage>
        <taxon>Eukaryota</taxon>
        <taxon>Viridiplantae</taxon>
        <taxon>Streptophyta</taxon>
        <taxon>Embryophyta</taxon>
        <taxon>Tracheophyta</taxon>
        <taxon>Spermatophyta</taxon>
        <taxon>Magnoliopsida</taxon>
        <taxon>eudicotyledons</taxon>
        <taxon>Gunneridae</taxon>
        <taxon>Pentapetalae</taxon>
        <taxon>rosids</taxon>
        <taxon>malvids</taxon>
        <taxon>Myrtales</taxon>
        <taxon>Myrtaceae</taxon>
        <taxon>Myrtoideae</taxon>
        <taxon>Eucalypteae</taxon>
        <taxon>Eucalyptus</taxon>
    </lineage>
</organism>
<dbReference type="OMA" id="HRMATTH"/>
<dbReference type="FunCoup" id="A0A059CK58">
    <property type="interactions" value="2"/>
</dbReference>
<evidence type="ECO:0000256" key="6">
    <source>
        <dbReference type="SAM" id="Coils"/>
    </source>
</evidence>
<evidence type="ECO:0008006" key="8">
    <source>
        <dbReference type="Google" id="ProtNLM"/>
    </source>
</evidence>
<dbReference type="InParanoid" id="A0A059CK58"/>
<dbReference type="GO" id="GO:0009908">
    <property type="term" value="P:flower development"/>
    <property type="evidence" value="ECO:0007669"/>
    <property type="project" value="UniProtKB-KW"/>
</dbReference>
<dbReference type="Gramene" id="KCW78787">
    <property type="protein sequence ID" value="KCW78787"/>
    <property type="gene ID" value="EUGRSUZ_C00221"/>
</dbReference>
<dbReference type="STRING" id="71139.A0A059CK58"/>
<comment type="similarity">
    <text evidence="1">Belongs to the FLX family.</text>
</comment>
<gene>
    <name evidence="7" type="ORF">EUGRSUZ_C00221</name>
</gene>
<evidence type="ECO:0000256" key="1">
    <source>
        <dbReference type="ARBA" id="ARBA00005405"/>
    </source>
</evidence>
<keyword evidence="5" id="KW-0287">Flowering</keyword>
<feature type="coiled-coil region" evidence="6">
    <location>
        <begin position="195"/>
        <end position="226"/>
    </location>
</feature>
<reference evidence="7" key="1">
    <citation type="submission" date="2013-07" db="EMBL/GenBank/DDBJ databases">
        <title>The genome of Eucalyptus grandis.</title>
        <authorList>
            <person name="Schmutz J."/>
            <person name="Hayes R."/>
            <person name="Myburg A."/>
            <person name="Tuskan G."/>
            <person name="Grattapaglia D."/>
            <person name="Rokhsar D.S."/>
        </authorList>
    </citation>
    <scope>NUCLEOTIDE SEQUENCE</scope>
    <source>
        <tissue evidence="7">Leaf extractions</tissue>
    </source>
</reference>
<sequence length="377" mass="41442">MAVKFDWREKKKKLRKKQRRDYHGAPILIRVRICRIGCGGSESFGIPVTEPSELYRMSSRKHLRTSLLDGRSSQAPGLMRHGPYTGLVPLPASSRPLEPLPPSLKLLENKILAQSAEIDQLAKENHRMATTHVALRQELVAAQQEVHQLKAHIKSTQTESDIQMRVLLDKIAKFEADIRAGESVRNDLQKAHKEAQSLVAARQELIVQIQRAKEELNKKLLDAESLHHLHAELDGLMREHQRLRTTFEYEKSLNIEKVRQMQAMEQNLISMAREVEKLRVGVVYVEKMAYAPNPQGGVGLSNPGPSSVARLQSSSPYVDGLGAHHGQMGPQAAGERAIPYSGSSGAVSGGGMGGATIASASSGVGWAGTYDPSLVGR</sequence>
<protein>
    <recommendedName>
        <fullName evidence="8">Protein FLX-like 4</fullName>
    </recommendedName>
</protein>
<evidence type="ECO:0000256" key="4">
    <source>
        <dbReference type="ARBA" id="ARBA00023054"/>
    </source>
</evidence>
<evidence type="ECO:0000256" key="3">
    <source>
        <dbReference type="ARBA" id="ARBA00022782"/>
    </source>
</evidence>